<name>A0A317GHC4_LIMRT</name>
<evidence type="ECO:0000259" key="1">
    <source>
        <dbReference type="PROSITE" id="PS50943"/>
    </source>
</evidence>
<dbReference type="AlphaFoldDB" id="A0A317GHC4"/>
<comment type="caution">
    <text evidence="2">The sequence shown here is derived from an EMBL/GenBank/DDBJ whole genome shotgun (WGS) entry which is preliminary data.</text>
</comment>
<dbReference type="PROSITE" id="PS50943">
    <property type="entry name" value="HTH_CROC1"/>
    <property type="match status" value="1"/>
</dbReference>
<proteinExistence type="predicted"/>
<gene>
    <name evidence="2" type="ORF">DKZ23_08275</name>
</gene>
<dbReference type="InterPro" id="IPR010982">
    <property type="entry name" value="Lambda_DNA-bd_dom_sf"/>
</dbReference>
<accession>A0A317GHC4</accession>
<evidence type="ECO:0000313" key="3">
    <source>
        <dbReference type="Proteomes" id="UP000245866"/>
    </source>
</evidence>
<evidence type="ECO:0000313" key="2">
    <source>
        <dbReference type="EMBL" id="PWT45854.1"/>
    </source>
</evidence>
<dbReference type="Proteomes" id="UP000245866">
    <property type="component" value="Unassembled WGS sequence"/>
</dbReference>
<sequence>MPLYTAIKEVACEQNKSIYRIEHDLKIGNGTIGRWNTSLPRYDLLQAVADYLGVTPQYLMHLSQTKEKE</sequence>
<dbReference type="GO" id="GO:0003677">
    <property type="term" value="F:DNA binding"/>
    <property type="evidence" value="ECO:0007669"/>
    <property type="project" value="InterPro"/>
</dbReference>
<organism evidence="2 3">
    <name type="scientific">Limosilactobacillus reuteri</name>
    <name type="common">Lactobacillus reuteri</name>
    <dbReference type="NCBI Taxonomy" id="1598"/>
    <lineage>
        <taxon>Bacteria</taxon>
        <taxon>Bacillati</taxon>
        <taxon>Bacillota</taxon>
        <taxon>Bacilli</taxon>
        <taxon>Lactobacillales</taxon>
        <taxon>Lactobacillaceae</taxon>
        <taxon>Limosilactobacillus</taxon>
    </lineage>
</organism>
<dbReference type="EMBL" id="QGHS01000112">
    <property type="protein sequence ID" value="PWT45854.1"/>
    <property type="molecule type" value="Genomic_DNA"/>
</dbReference>
<dbReference type="InterPro" id="IPR001387">
    <property type="entry name" value="Cro/C1-type_HTH"/>
</dbReference>
<protein>
    <submittedName>
        <fullName evidence="2">XRE family transcriptional regulator</fullName>
    </submittedName>
</protein>
<dbReference type="Gene3D" id="1.10.260.40">
    <property type="entry name" value="lambda repressor-like DNA-binding domains"/>
    <property type="match status" value="1"/>
</dbReference>
<dbReference type="RefSeq" id="WP_134907830.1">
    <property type="nucleotide sequence ID" value="NZ_JAJAOX010000016.1"/>
</dbReference>
<reference evidence="2 3" key="1">
    <citation type="journal article" date="2018" name="Front. Microbiol.">
        <title>Comparative Genomics of the Herbivore Gut Symbiont Lactobacillus reuteri Reveals Genetic Diversity and Lifestyle Adaptation.</title>
        <authorList>
            <person name="Zhao J."/>
        </authorList>
    </citation>
    <scope>NUCLEOTIDE SEQUENCE [LARGE SCALE GENOMIC DNA]</scope>
    <source>
        <strain evidence="2 3">LR12</strain>
    </source>
</reference>
<feature type="domain" description="HTH cro/C1-type" evidence="1">
    <location>
        <begin position="38"/>
        <end position="59"/>
    </location>
</feature>